<evidence type="ECO:0000313" key="3">
    <source>
        <dbReference type="Proteomes" id="UP001073122"/>
    </source>
</evidence>
<gene>
    <name evidence="2" type="ORF">OF897_08220</name>
</gene>
<dbReference type="EMBL" id="JAOVZW010000008">
    <property type="protein sequence ID" value="MCX8523909.1"/>
    <property type="molecule type" value="Genomic_DNA"/>
</dbReference>
<comment type="caution">
    <text evidence="2">The sequence shown here is derived from an EMBL/GenBank/DDBJ whole genome shotgun (WGS) entry which is preliminary data.</text>
</comment>
<evidence type="ECO:0000313" key="2">
    <source>
        <dbReference type="EMBL" id="MCX8523909.1"/>
    </source>
</evidence>
<feature type="compositionally biased region" description="Basic and acidic residues" evidence="1">
    <location>
        <begin position="40"/>
        <end position="53"/>
    </location>
</feature>
<feature type="compositionally biased region" description="Polar residues" evidence="1">
    <location>
        <begin position="25"/>
        <end position="38"/>
    </location>
</feature>
<proteinExistence type="predicted"/>
<dbReference type="RefSeq" id="WP_267265212.1">
    <property type="nucleotide sequence ID" value="NZ_JAOVZW010000008.1"/>
</dbReference>
<evidence type="ECO:0000256" key="1">
    <source>
        <dbReference type="SAM" id="MobiDB-lite"/>
    </source>
</evidence>
<name>A0ABT3XP51_9FLAO</name>
<sequence length="53" mass="6146">MKSLKEFIAENLEHSTVILVQENTENISENKNQETVQEAENVKNKKTEKDNID</sequence>
<protein>
    <submittedName>
        <fullName evidence="2">Uncharacterized protein</fullName>
    </submittedName>
</protein>
<keyword evidence="3" id="KW-1185">Reference proteome</keyword>
<feature type="region of interest" description="Disordered" evidence="1">
    <location>
        <begin position="25"/>
        <end position="53"/>
    </location>
</feature>
<dbReference type="Proteomes" id="UP001073122">
    <property type="component" value="Unassembled WGS sequence"/>
</dbReference>
<reference evidence="2" key="1">
    <citation type="submission" date="2022-10" db="EMBL/GenBank/DDBJ databases">
        <title>Chryseobacterium sp. nov., a novel bacterial species.</title>
        <authorList>
            <person name="Cao Y."/>
        </authorList>
    </citation>
    <scope>NUCLEOTIDE SEQUENCE</scope>
    <source>
        <strain evidence="2">CCTCC AB2015118</strain>
    </source>
</reference>
<accession>A0ABT3XP51</accession>
<organism evidence="2 3">
    <name type="scientific">Chryseobacterium formosus</name>
    <dbReference type="NCBI Taxonomy" id="1537363"/>
    <lineage>
        <taxon>Bacteria</taxon>
        <taxon>Pseudomonadati</taxon>
        <taxon>Bacteroidota</taxon>
        <taxon>Flavobacteriia</taxon>
        <taxon>Flavobacteriales</taxon>
        <taxon>Weeksellaceae</taxon>
        <taxon>Chryseobacterium group</taxon>
        <taxon>Chryseobacterium</taxon>
    </lineage>
</organism>